<dbReference type="InterPro" id="IPR016986">
    <property type="entry name" value="UCP031982_abhydr"/>
</dbReference>
<organism evidence="4 5">
    <name type="scientific">Photorhabdus khanii subsp. guanajuatensis</name>
    <dbReference type="NCBI Taxonomy" id="2100166"/>
    <lineage>
        <taxon>Bacteria</taxon>
        <taxon>Pseudomonadati</taxon>
        <taxon>Pseudomonadota</taxon>
        <taxon>Gammaproteobacteria</taxon>
        <taxon>Enterobacterales</taxon>
        <taxon>Morganellaceae</taxon>
        <taxon>Photorhabdus</taxon>
    </lineage>
</organism>
<sequence>MKLPPILAILLVLCGYSISAYAEEYLNAGFKRLAVLDPISHHPMEVAYFYPSSTQGEGISSVGPDDIWAINSAKITSGRYPLVVISHGNLGSLWGHHDLASYLAKRGYIVITLTHPGDNYKDASGIGATSTIYGRPLQVSAAITAALKEPSLAPYINSNQIGFIGFSAGGGTGLFLAGAQADFQRLEEYCSSRLDAPVCEDKGKIENDRPDILPKPDPRISAFVLMAPLSVFFSTESVKNIHAPIFLYAGEKDNQLDNEYNSIALIRTLPSSPEFRMIPGAGHFVFLSPCSVNLANRAPELCQDPPGIDRHAVHQIMNADMAKFLDVQLKGR</sequence>
<accession>A0A4R4IZC7</accession>
<protein>
    <submittedName>
        <fullName evidence="4">Dienelactone hydrolase</fullName>
    </submittedName>
</protein>
<evidence type="ECO:0000313" key="4">
    <source>
        <dbReference type="EMBL" id="TDB45719.1"/>
    </source>
</evidence>
<evidence type="ECO:0000256" key="2">
    <source>
        <dbReference type="ARBA" id="ARBA00022963"/>
    </source>
</evidence>
<dbReference type="RefSeq" id="WP_132356076.1">
    <property type="nucleotide sequence ID" value="NZ_CAWOJO010000058.1"/>
</dbReference>
<dbReference type="PANTHER" id="PTHR10272">
    <property type="entry name" value="PLATELET-ACTIVATING FACTOR ACETYLHYDROLASE"/>
    <property type="match status" value="1"/>
</dbReference>
<comment type="caution">
    <text evidence="4">The sequence shown here is derived from an EMBL/GenBank/DDBJ whole genome shotgun (WGS) entry which is preliminary data.</text>
</comment>
<dbReference type="GO" id="GO:0016042">
    <property type="term" value="P:lipid catabolic process"/>
    <property type="evidence" value="ECO:0007669"/>
    <property type="project" value="UniProtKB-KW"/>
</dbReference>
<dbReference type="AlphaFoldDB" id="A0A4R4IZC7"/>
<gene>
    <name evidence="4" type="ORF">C5467_21400</name>
</gene>
<evidence type="ECO:0000256" key="1">
    <source>
        <dbReference type="ARBA" id="ARBA00022801"/>
    </source>
</evidence>
<name>A0A4R4IZC7_9GAMM</name>
<proteinExistence type="predicted"/>
<evidence type="ECO:0000256" key="3">
    <source>
        <dbReference type="ARBA" id="ARBA00023098"/>
    </source>
</evidence>
<keyword evidence="2" id="KW-0442">Lipid degradation</keyword>
<dbReference type="SUPFAM" id="SSF53474">
    <property type="entry name" value="alpha/beta-Hydrolases"/>
    <property type="match status" value="1"/>
</dbReference>
<dbReference type="InterPro" id="IPR029058">
    <property type="entry name" value="AB_hydrolase_fold"/>
</dbReference>
<evidence type="ECO:0000313" key="5">
    <source>
        <dbReference type="Proteomes" id="UP000295598"/>
    </source>
</evidence>
<dbReference type="EMBL" id="PUJY01000058">
    <property type="protein sequence ID" value="TDB45719.1"/>
    <property type="molecule type" value="Genomic_DNA"/>
</dbReference>
<dbReference type="GO" id="GO:0003847">
    <property type="term" value="F:1-alkyl-2-acetylglycerophosphocholine esterase activity"/>
    <property type="evidence" value="ECO:0007669"/>
    <property type="project" value="TreeGrafter"/>
</dbReference>
<dbReference type="PIRSF" id="PIRSF031982">
    <property type="entry name" value="UCP031982_abhydr"/>
    <property type="match status" value="1"/>
</dbReference>
<dbReference type="Gene3D" id="3.40.50.1820">
    <property type="entry name" value="alpha/beta hydrolase"/>
    <property type="match status" value="1"/>
</dbReference>
<keyword evidence="3" id="KW-0443">Lipid metabolism</keyword>
<reference evidence="4 5" key="1">
    <citation type="journal article" date="2019" name="Int. J. Syst. Evol. Microbiol.">
        <title>Photorhabdus khanii subsp. guanajuatensis subsp. nov., isolated from Heterorhabditis atacamensis, and Photorhabdus luminescens subsp. mexicana subsp. nov., isolated from Heterorhabditis mexicana entomopathogenic nematodes.</title>
        <authorList>
            <person name="Machado R.A.R."/>
            <person name="Bruno P."/>
            <person name="Arce C.C.M."/>
            <person name="Liechti N."/>
            <person name="Kohler A."/>
            <person name="Bernal J."/>
            <person name="Bruggmann R."/>
            <person name="Turlings T.C.J."/>
        </authorList>
    </citation>
    <scope>NUCLEOTIDE SEQUENCE [LARGE SCALE GENOMIC DNA]</scope>
    <source>
        <strain evidence="4 5">MEX20-17</strain>
    </source>
</reference>
<dbReference type="PANTHER" id="PTHR10272:SF0">
    <property type="entry name" value="PLATELET-ACTIVATING FACTOR ACETYLHYDROLASE"/>
    <property type="match status" value="1"/>
</dbReference>
<dbReference type="Proteomes" id="UP000295598">
    <property type="component" value="Unassembled WGS sequence"/>
</dbReference>
<keyword evidence="1 4" id="KW-0378">Hydrolase</keyword>